<evidence type="ECO:0000313" key="4">
    <source>
        <dbReference type="Proteomes" id="UP001296104"/>
    </source>
</evidence>
<dbReference type="PROSITE" id="PS00108">
    <property type="entry name" value="PROTEIN_KINASE_ST"/>
    <property type="match status" value="1"/>
</dbReference>
<feature type="region of interest" description="Disordered" evidence="1">
    <location>
        <begin position="264"/>
        <end position="284"/>
    </location>
</feature>
<feature type="compositionally biased region" description="Low complexity" evidence="1">
    <location>
        <begin position="272"/>
        <end position="281"/>
    </location>
</feature>
<feature type="region of interest" description="Disordered" evidence="1">
    <location>
        <begin position="965"/>
        <end position="984"/>
    </location>
</feature>
<protein>
    <submittedName>
        <fullName evidence="3">Kinase, partial</fullName>
    </submittedName>
</protein>
<gene>
    <name evidence="3" type="ORF">LECACI_7A009691</name>
</gene>
<dbReference type="Proteomes" id="UP001296104">
    <property type="component" value="Unassembled WGS sequence"/>
</dbReference>
<sequence>MNDASASDSAGRISRLAYTPDQKSEIERWLEKWRTRGCPPSQAEIFALATLLSIDKDGVSTLVVSHFASTGASSARQVPTAPTNGSSSDSAGLEGPGFSPERDVADWAQARNSTSCKNTQSKLAPSNKQFKCPTEGCYYSTDKSKELIRHLETKWPQEFWYCILCRENGSKPFICQRGSKLIDHLCSGAHNYPRGNHYDNIRDRSKIEIPARFPSVCPFGNARGPCNKRFSSWAEFFEHYLEHVRGRVSDGPWDLRHRFQRRFDEDDDNDSGDGPSSGSGSYNKALPVTIQHHGTTSTERNGVHSQSHSSEYQGRHALFAGSDTASEHPVENKNGITLVDVVNVRVNRQHRSVKYLALEYSLLDTVRGETSNSYDQVQQTTVWDSRHDALQEVFLEAVLLTRRMGYRYLWIDTVCASSPKTTDALAALRGATLVIVLFGRATSPERIWHFTCHYSKVSTVMSWVQADEAGLSFAHIQNLGHGAFGIVDEVKLLPSHESFARKTWTASGNHESLANAIQEFEILERCRHPNIPSFVASYFQRQSLNVLTQPVAQCDLRVFLNDPHLWQSKRPHLPRWYYSLASALEHIHGQGYRHKDIKPANILLHEEDVYISDFGTSRHGDPESSGAGVFTPKYCAPEVASRKQCGRKADIFSLGCVFLEMVTVEHNIPLRNLEAHIRKSSRRGALRTYQEVIPRLLVWIDILEASVSSQYHCKILDIGRIMLSSDPDKRPSAATVCQTLSPLIANSMSKSLAPASGLPSPQLAAMHGQVEIVRWEDQFRQPSTPTFTRYFENAQTQLGKWVSLPFGLAYREFPPTHLHGIASPMTSLAIGKSAEGRLERFKKSFHVVYHLKRLRLASKNEKARTRSLERFESMDLGNDSSLHPKGDIKSYGFANTMEPGILPALTGHLKDRPTHCIPDPEALFDSIMRQERPEDRQDLKKTLEIVFYIASVIVHDTFGPYQSGSGHSNWSSSLGPEKSSNVSHKSVRGAYSDHDSILAEDKQDGIDGSIPDPTCYECTSDKTGDLIKDIIHIDLEFANVNMALKDENGRGPSESMCRDYWHNVFADKSHISHGKESVEDENPWHFHDKDYDETEIYGMSERLQGWQKPSCGYDIWSLGCVMTEAASWIVGNADHSHDRLEYGPRPVLVKKPRSREPPVDTDLNHKKASRDNKIKTGFSSFA</sequence>
<dbReference type="CDD" id="cd00180">
    <property type="entry name" value="PKc"/>
    <property type="match status" value="1"/>
</dbReference>
<feature type="region of interest" description="Disordered" evidence="1">
    <location>
        <begin position="73"/>
        <end position="101"/>
    </location>
</feature>
<evidence type="ECO:0000256" key="1">
    <source>
        <dbReference type="SAM" id="MobiDB-lite"/>
    </source>
</evidence>
<proteinExistence type="predicted"/>
<dbReference type="InterPro" id="IPR010730">
    <property type="entry name" value="HET"/>
</dbReference>
<feature type="region of interest" description="Disordered" evidence="1">
    <location>
        <begin position="1143"/>
        <end position="1182"/>
    </location>
</feature>
<feature type="compositionally biased region" description="Basic and acidic residues" evidence="1">
    <location>
        <begin position="1154"/>
        <end position="1174"/>
    </location>
</feature>
<dbReference type="Pfam" id="PF06985">
    <property type="entry name" value="HET"/>
    <property type="match status" value="1"/>
</dbReference>
<dbReference type="AlphaFoldDB" id="A0AAI8Z8T6"/>
<name>A0AAI8Z8T6_9PEZI</name>
<dbReference type="GO" id="GO:0005737">
    <property type="term" value="C:cytoplasm"/>
    <property type="evidence" value="ECO:0007669"/>
    <property type="project" value="TreeGrafter"/>
</dbReference>
<feature type="compositionally biased region" description="Polar residues" evidence="1">
    <location>
        <begin position="73"/>
        <end position="90"/>
    </location>
</feature>
<dbReference type="PROSITE" id="PS50011">
    <property type="entry name" value="PROTEIN_KINASE_DOM"/>
    <property type="match status" value="1"/>
</dbReference>
<feature type="domain" description="Protein kinase" evidence="2">
    <location>
        <begin position="473"/>
        <end position="744"/>
    </location>
</feature>
<evidence type="ECO:0000259" key="2">
    <source>
        <dbReference type="PROSITE" id="PS50011"/>
    </source>
</evidence>
<dbReference type="InterPro" id="IPR011009">
    <property type="entry name" value="Kinase-like_dom_sf"/>
</dbReference>
<organism evidence="3 4">
    <name type="scientific">Lecanosticta acicola</name>
    <dbReference type="NCBI Taxonomy" id="111012"/>
    <lineage>
        <taxon>Eukaryota</taxon>
        <taxon>Fungi</taxon>
        <taxon>Dikarya</taxon>
        <taxon>Ascomycota</taxon>
        <taxon>Pezizomycotina</taxon>
        <taxon>Dothideomycetes</taxon>
        <taxon>Dothideomycetidae</taxon>
        <taxon>Mycosphaerellales</taxon>
        <taxon>Mycosphaerellaceae</taxon>
        <taxon>Lecanosticta</taxon>
    </lineage>
</organism>
<dbReference type="GO" id="GO:0004674">
    <property type="term" value="F:protein serine/threonine kinase activity"/>
    <property type="evidence" value="ECO:0007669"/>
    <property type="project" value="TreeGrafter"/>
</dbReference>
<dbReference type="PANTHER" id="PTHR24361">
    <property type="entry name" value="MITOGEN-ACTIVATED KINASE KINASE KINASE"/>
    <property type="match status" value="1"/>
</dbReference>
<accession>A0AAI8Z8T6</accession>
<dbReference type="GO" id="GO:0005524">
    <property type="term" value="F:ATP binding"/>
    <property type="evidence" value="ECO:0007669"/>
    <property type="project" value="InterPro"/>
</dbReference>
<keyword evidence="3" id="KW-0808">Transferase</keyword>
<dbReference type="Gene3D" id="1.10.510.10">
    <property type="entry name" value="Transferase(Phosphotransferase) domain 1"/>
    <property type="match status" value="1"/>
</dbReference>
<dbReference type="SUPFAM" id="SSF56112">
    <property type="entry name" value="Protein kinase-like (PK-like)"/>
    <property type="match status" value="1"/>
</dbReference>
<keyword evidence="4" id="KW-1185">Reference proteome</keyword>
<dbReference type="Pfam" id="PF00069">
    <property type="entry name" value="Pkinase"/>
    <property type="match status" value="1"/>
</dbReference>
<feature type="compositionally biased region" description="Low complexity" evidence="1">
    <location>
        <begin position="965"/>
        <end position="975"/>
    </location>
</feature>
<dbReference type="InterPro" id="IPR000719">
    <property type="entry name" value="Prot_kinase_dom"/>
</dbReference>
<keyword evidence="3" id="KW-0418">Kinase</keyword>
<evidence type="ECO:0000313" key="3">
    <source>
        <dbReference type="EMBL" id="CAK4034533.1"/>
    </source>
</evidence>
<dbReference type="Gene3D" id="3.30.200.20">
    <property type="entry name" value="Phosphorylase Kinase, domain 1"/>
    <property type="match status" value="1"/>
</dbReference>
<dbReference type="InterPro" id="IPR053235">
    <property type="entry name" value="Ser_Thr_kinase"/>
</dbReference>
<dbReference type="SMART" id="SM00220">
    <property type="entry name" value="S_TKc"/>
    <property type="match status" value="1"/>
</dbReference>
<dbReference type="InterPro" id="IPR008271">
    <property type="entry name" value="Ser/Thr_kinase_AS"/>
</dbReference>
<reference evidence="3" key="1">
    <citation type="submission" date="2023-11" db="EMBL/GenBank/DDBJ databases">
        <authorList>
            <person name="Alioto T."/>
            <person name="Alioto T."/>
            <person name="Gomez Garrido J."/>
        </authorList>
    </citation>
    <scope>NUCLEOTIDE SEQUENCE</scope>
</reference>
<dbReference type="PANTHER" id="PTHR24361:SF842">
    <property type="entry name" value="KINASE, PUTATIVE-RELATED"/>
    <property type="match status" value="1"/>
</dbReference>
<dbReference type="EMBL" id="CAVMBE010000122">
    <property type="protein sequence ID" value="CAK4034533.1"/>
    <property type="molecule type" value="Genomic_DNA"/>
</dbReference>
<comment type="caution">
    <text evidence="3">The sequence shown here is derived from an EMBL/GenBank/DDBJ whole genome shotgun (WGS) entry which is preliminary data.</text>
</comment>